<proteinExistence type="predicted"/>
<dbReference type="OrthoDB" id="1355305at2"/>
<protein>
    <submittedName>
        <fullName evidence="1">Uncharacterized protein</fullName>
    </submittedName>
</protein>
<accession>A0A420BF41</accession>
<dbReference type="RefSeq" id="WP_120257118.1">
    <property type="nucleotide sequence ID" value="NZ_RAPY01000001.1"/>
</dbReference>
<gene>
    <name evidence="1" type="ORF">DFQ12_0153</name>
</gene>
<evidence type="ECO:0000313" key="1">
    <source>
        <dbReference type="EMBL" id="RKE55322.1"/>
    </source>
</evidence>
<dbReference type="EMBL" id="RAPY01000001">
    <property type="protein sequence ID" value="RKE55322.1"/>
    <property type="molecule type" value="Genomic_DNA"/>
</dbReference>
<reference evidence="1 2" key="1">
    <citation type="submission" date="2018-09" db="EMBL/GenBank/DDBJ databases">
        <title>Genomic Encyclopedia of Type Strains, Phase III (KMG-III): the genomes of soil and plant-associated and newly described type strains.</title>
        <authorList>
            <person name="Whitman W."/>
        </authorList>
    </citation>
    <scope>NUCLEOTIDE SEQUENCE [LARGE SCALE GENOMIC DNA]</scope>
    <source>
        <strain evidence="1 2">CECT 7938</strain>
    </source>
</reference>
<dbReference type="AlphaFoldDB" id="A0A420BF41"/>
<dbReference type="Proteomes" id="UP000286246">
    <property type="component" value="Unassembled WGS sequence"/>
</dbReference>
<name>A0A420BF41_SPHD1</name>
<keyword evidence="2" id="KW-1185">Reference proteome</keyword>
<comment type="caution">
    <text evidence="1">The sequence shown here is derived from an EMBL/GenBank/DDBJ whole genome shotgun (WGS) entry which is preliminary data.</text>
</comment>
<evidence type="ECO:0000313" key="2">
    <source>
        <dbReference type="Proteomes" id="UP000286246"/>
    </source>
</evidence>
<organism evidence="1 2">
    <name type="scientific">Sphingobacterium detergens</name>
    <dbReference type="NCBI Taxonomy" id="1145106"/>
    <lineage>
        <taxon>Bacteria</taxon>
        <taxon>Pseudomonadati</taxon>
        <taxon>Bacteroidota</taxon>
        <taxon>Sphingobacteriia</taxon>
        <taxon>Sphingobacteriales</taxon>
        <taxon>Sphingobacteriaceae</taxon>
        <taxon>Sphingobacterium</taxon>
    </lineage>
</organism>
<sequence length="200" mass="23115">MLKILNCLIVFLFLCSCDGRNYIDPKNTQILAEHKMNFPKESTVHFPQQLGSEVDIIYNEGIENNNLNLYLVERNVSEKDINKLLNRLIDTKYYRGGGKNLLIINRNEKIIDGFSEFPKIDSANLQGDVPVPNFISYKNGIPADPNYEFYIIHTDNKERQFKNEILGENASMPSNWKHGITYGVAVNKLEKNIIYWVAVW</sequence>
<dbReference type="PROSITE" id="PS51257">
    <property type="entry name" value="PROKAR_LIPOPROTEIN"/>
    <property type="match status" value="1"/>
</dbReference>